<name>A0A4P7W783_9BACT</name>
<dbReference type="AlphaFoldDB" id="A0A4P7W783"/>
<dbReference type="KEGG" id="ddb:E7747_13935"/>
<organism evidence="1 2">
    <name type="scientific">Duncaniella dubosii</name>
    <dbReference type="NCBI Taxonomy" id="2518971"/>
    <lineage>
        <taxon>Bacteria</taxon>
        <taxon>Pseudomonadati</taxon>
        <taxon>Bacteroidota</taxon>
        <taxon>Bacteroidia</taxon>
        <taxon>Bacteroidales</taxon>
        <taxon>Muribaculaceae</taxon>
        <taxon>Duncaniella</taxon>
    </lineage>
</organism>
<reference evidence="2" key="1">
    <citation type="submission" date="2019-02" db="EMBL/GenBank/DDBJ databases">
        <title>Isolation and identification of novel species under the genus Muribaculum.</title>
        <authorList>
            <person name="Miyake S."/>
            <person name="Ding Y."/>
            <person name="Low A."/>
            <person name="Soh M."/>
            <person name="Seedorf H."/>
        </authorList>
    </citation>
    <scope>NUCLEOTIDE SEQUENCE [LARGE SCALE GENOMIC DNA]</scope>
    <source>
        <strain evidence="2">H5</strain>
    </source>
</reference>
<gene>
    <name evidence="1" type="ORF">E7747_13935</name>
</gene>
<keyword evidence="2" id="KW-1185">Reference proteome</keyword>
<dbReference type="Proteomes" id="UP000297149">
    <property type="component" value="Chromosome"/>
</dbReference>
<evidence type="ECO:0000313" key="2">
    <source>
        <dbReference type="Proteomes" id="UP000297149"/>
    </source>
</evidence>
<evidence type="ECO:0000313" key="1">
    <source>
        <dbReference type="EMBL" id="QCD43275.1"/>
    </source>
</evidence>
<dbReference type="SUPFAM" id="SSF82171">
    <property type="entry name" value="DPP6 N-terminal domain-like"/>
    <property type="match status" value="1"/>
</dbReference>
<proteinExistence type="predicted"/>
<sequence>MATLILVACEKSGYIGPEQEGVVAKLTANNWVCKSITHPDSSPEIYDEDNMIYSFETSGKGCYRYVNPDPDKEDYVTYFQWAFTNDTFAVIYFSDGYSMTYWLIDKLTDKELHVTGTNQDPVIYPNIYKTEYVFKAVPKNP</sequence>
<dbReference type="EMBL" id="CP039396">
    <property type="protein sequence ID" value="QCD43275.1"/>
    <property type="molecule type" value="Genomic_DNA"/>
</dbReference>
<protein>
    <recommendedName>
        <fullName evidence="3">Lipocalin-like domain-containing protein</fullName>
    </recommendedName>
</protein>
<dbReference type="RefSeq" id="WP_136416602.1">
    <property type="nucleotide sequence ID" value="NZ_CP039396.1"/>
</dbReference>
<evidence type="ECO:0008006" key="3">
    <source>
        <dbReference type="Google" id="ProtNLM"/>
    </source>
</evidence>
<accession>A0A4P7W783</accession>